<dbReference type="AlphaFoldDB" id="A0A6I7TTI7"/>
<accession>A0A6I7TTI7</accession>
<evidence type="ECO:0000313" key="3">
    <source>
        <dbReference type="EMBL" id="TWL39887.1"/>
    </source>
</evidence>
<dbReference type="EMBL" id="NILF01000030">
    <property type="protein sequence ID" value="TWL39887.1"/>
    <property type="molecule type" value="Genomic_DNA"/>
</dbReference>
<dbReference type="Proteomes" id="UP000185604">
    <property type="component" value="Unassembled WGS sequence"/>
</dbReference>
<evidence type="ECO:0000313" key="4">
    <source>
        <dbReference type="Proteomes" id="UP000185604"/>
    </source>
</evidence>
<reference evidence="2 4" key="1">
    <citation type="journal article" date="2016" name="Front. Microbiol.">
        <title>High-Level Heat Resistance of Spores of Bacillus amyloliquefaciens and Bacillus licheniformis Results from the Presence of a spoVA Operon in a Tn1546 Transposon.</title>
        <authorList>
            <person name="Berendsen E.M."/>
            <person name="Koning R.A."/>
            <person name="Boekhorst J."/>
            <person name="de Jong A."/>
            <person name="Kuipers O.P."/>
            <person name="Wells-Bennik M.H."/>
        </authorList>
    </citation>
    <scope>NUCLEOTIDE SEQUENCE [LARGE SCALE GENOMIC DNA]</scope>
    <source>
        <strain evidence="2 4">B4121</strain>
    </source>
</reference>
<protein>
    <submittedName>
        <fullName evidence="2">Uncharacterized protein</fullName>
    </submittedName>
</protein>
<feature type="compositionally biased region" description="Polar residues" evidence="1">
    <location>
        <begin position="1"/>
        <end position="10"/>
    </location>
</feature>
<name>A0A6I7TTI7_9BACI</name>
<feature type="region of interest" description="Disordered" evidence="1">
    <location>
        <begin position="1"/>
        <end position="20"/>
    </location>
</feature>
<reference evidence="3 5" key="2">
    <citation type="submission" date="2019-06" db="EMBL/GenBank/DDBJ databases">
        <title>Genome sequence analysis of &gt;100 Bacillus licheniformis strains suggests intrinsic resistance to this species.</title>
        <authorList>
            <person name="Wels M."/>
            <person name="Siezen R.J."/>
            <person name="Johansen E."/>
            <person name="Stuer-Lauridsen B."/>
            <person name="Bjerre K."/>
            <person name="Nielsen B.K.K."/>
        </authorList>
    </citation>
    <scope>NUCLEOTIDE SEQUENCE [LARGE SCALE GENOMIC DNA]</scope>
    <source>
        <strain evidence="3 5">BAC-15381</strain>
    </source>
</reference>
<keyword evidence="5" id="KW-1185">Reference proteome</keyword>
<proteinExistence type="predicted"/>
<dbReference type="Proteomes" id="UP000429980">
    <property type="component" value="Unassembled WGS sequence"/>
</dbReference>
<comment type="caution">
    <text evidence="2">The sequence shown here is derived from an EMBL/GenBank/DDBJ whole genome shotgun (WGS) entry which is preliminary data.</text>
</comment>
<dbReference type="EMBL" id="LKPO01000016">
    <property type="protein sequence ID" value="OLF92774.1"/>
    <property type="molecule type" value="Genomic_DNA"/>
</dbReference>
<sequence>MKNIRNSMQAGTDAGSVSPENDSAYISACLTKEKSSIQRINPASVRKEF</sequence>
<evidence type="ECO:0000313" key="2">
    <source>
        <dbReference type="EMBL" id="OLF92774.1"/>
    </source>
</evidence>
<evidence type="ECO:0000256" key="1">
    <source>
        <dbReference type="SAM" id="MobiDB-lite"/>
    </source>
</evidence>
<gene>
    <name evidence="2" type="ORF">B4121_2462</name>
    <name evidence="3" type="ORF">CHCC15381_0031</name>
</gene>
<organism evidence="2 4">
    <name type="scientific">Bacillus paralicheniformis</name>
    <dbReference type="NCBI Taxonomy" id="1648923"/>
    <lineage>
        <taxon>Bacteria</taxon>
        <taxon>Bacillati</taxon>
        <taxon>Bacillota</taxon>
        <taxon>Bacilli</taxon>
        <taxon>Bacillales</taxon>
        <taxon>Bacillaceae</taxon>
        <taxon>Bacillus</taxon>
    </lineage>
</organism>
<evidence type="ECO:0000313" key="5">
    <source>
        <dbReference type="Proteomes" id="UP000429980"/>
    </source>
</evidence>